<evidence type="ECO:0000313" key="14">
    <source>
        <dbReference type="Proteomes" id="UP000030759"/>
    </source>
</evidence>
<accession>A0A061IMP5</accession>
<proteinExistence type="inferred from homology"/>
<sequence length="352" mass="39166">MRLFLGERRKQRPVLGLSNAEKLRCAPAHSCGCAGETAGTGVDPRFMKEEQMSKAQQFTRSFEEGLGFEYVMFYNKVERRMVCLFQSGLHLQGVPGYVHGGAIATIIDVTTGMCAYAEGVAMTANLNIDYKKLHQASAFGSSTDSLVARFCPEKTDLKDYAIPNASWCPDMLSLYQEFLEKTKSGRWIKLPSFKSNREHIQGLKLPSGLAAASDKQDWRIFTRCIQLEGQGYEYVIFFHPSEKKSVCLFQPGPYLEGAPGFAHGGSLAAMMDETFSKTAYLAGEGLFTLSLNIRFKNLIPVGSLAVLDTQVEKIENQKLYMSCIAQSRDKQTVYAKCSGVFLQLQLEEEPSQ</sequence>
<dbReference type="EMBL" id="KE667140">
    <property type="protein sequence ID" value="ERE87324.1"/>
    <property type="molecule type" value="Genomic_DNA"/>
</dbReference>
<gene>
    <name evidence="13" type="ORF">H671_1g3862</name>
</gene>
<evidence type="ECO:0000256" key="5">
    <source>
        <dbReference type="ARBA" id="ARBA00023128"/>
    </source>
</evidence>
<protein>
    <recommendedName>
        <fullName evidence="9">palmitoyl-CoA hydrolase</fullName>
        <ecNumber evidence="9">3.1.2.2</ecNumber>
    </recommendedName>
</protein>
<evidence type="ECO:0000256" key="2">
    <source>
        <dbReference type="ARBA" id="ARBA00022801"/>
    </source>
</evidence>
<dbReference type="PANTHER" id="PTHR47362:SF1">
    <property type="entry name" value="ACYL-COENZYME A THIOESTERASE THEM5"/>
    <property type="match status" value="1"/>
</dbReference>
<evidence type="ECO:0000256" key="7">
    <source>
        <dbReference type="ARBA" id="ARBA00037002"/>
    </source>
</evidence>
<dbReference type="GO" id="GO:0006631">
    <property type="term" value="P:fatty acid metabolic process"/>
    <property type="evidence" value="ECO:0007669"/>
    <property type="project" value="UniProtKB-KW"/>
</dbReference>
<evidence type="ECO:0000256" key="4">
    <source>
        <dbReference type="ARBA" id="ARBA00023098"/>
    </source>
</evidence>
<dbReference type="AlphaFoldDB" id="A0A061IMP5"/>
<comment type="similarity">
    <text evidence="8">Belongs to the THEM4/THEM5 thioesterase family.</text>
</comment>
<dbReference type="GO" id="GO:0005759">
    <property type="term" value="C:mitochondrial matrix"/>
    <property type="evidence" value="ECO:0007669"/>
    <property type="project" value="TreeGrafter"/>
</dbReference>
<evidence type="ECO:0000313" key="13">
    <source>
        <dbReference type="EMBL" id="ERE87324.1"/>
    </source>
</evidence>
<feature type="domain" description="Thioesterase" evidence="12">
    <location>
        <begin position="260"/>
        <end position="331"/>
    </location>
</feature>
<evidence type="ECO:0000256" key="8">
    <source>
        <dbReference type="ARBA" id="ARBA00038456"/>
    </source>
</evidence>
<keyword evidence="4" id="KW-0443">Lipid metabolism</keyword>
<evidence type="ECO:0000256" key="11">
    <source>
        <dbReference type="ARBA" id="ARBA00048180"/>
    </source>
</evidence>
<dbReference type="InterPro" id="IPR029069">
    <property type="entry name" value="HotDog_dom_sf"/>
</dbReference>
<keyword evidence="5" id="KW-0496">Mitochondrion</keyword>
<comment type="catalytic activity">
    <reaction evidence="6">
        <text>(5Z,8Z,11Z,14Z)-eicosatetraenoyl-CoA + H2O = (5Z,8Z,11Z,14Z)-eicosatetraenoate + CoA + H(+)</text>
        <dbReference type="Rhea" id="RHEA:40151"/>
        <dbReference type="ChEBI" id="CHEBI:15377"/>
        <dbReference type="ChEBI" id="CHEBI:15378"/>
        <dbReference type="ChEBI" id="CHEBI:32395"/>
        <dbReference type="ChEBI" id="CHEBI:57287"/>
        <dbReference type="ChEBI" id="CHEBI:57368"/>
    </reaction>
    <physiologicalReaction direction="left-to-right" evidence="6">
        <dbReference type="Rhea" id="RHEA:40152"/>
    </physiologicalReaction>
</comment>
<comment type="catalytic activity">
    <reaction evidence="11">
        <text>tetradecanoyl-CoA + H2O = tetradecanoate + CoA + H(+)</text>
        <dbReference type="Rhea" id="RHEA:40119"/>
        <dbReference type="ChEBI" id="CHEBI:15377"/>
        <dbReference type="ChEBI" id="CHEBI:15378"/>
        <dbReference type="ChEBI" id="CHEBI:30807"/>
        <dbReference type="ChEBI" id="CHEBI:57287"/>
        <dbReference type="ChEBI" id="CHEBI:57385"/>
    </reaction>
    <physiologicalReaction direction="left-to-right" evidence="11">
        <dbReference type="Rhea" id="RHEA:40120"/>
    </physiologicalReaction>
</comment>
<evidence type="ECO:0000256" key="10">
    <source>
        <dbReference type="ARBA" id="ARBA00047734"/>
    </source>
</evidence>
<dbReference type="GO" id="GO:0035965">
    <property type="term" value="P:cardiolipin acyl-chain remodeling"/>
    <property type="evidence" value="ECO:0007669"/>
    <property type="project" value="TreeGrafter"/>
</dbReference>
<dbReference type="SUPFAM" id="SSF54637">
    <property type="entry name" value="Thioesterase/thiol ester dehydrase-isomerase"/>
    <property type="match status" value="2"/>
</dbReference>
<evidence type="ECO:0000256" key="1">
    <source>
        <dbReference type="ARBA" id="ARBA00004173"/>
    </source>
</evidence>
<dbReference type="Gene3D" id="3.10.129.10">
    <property type="entry name" value="Hotdog Thioesterase"/>
    <property type="match status" value="2"/>
</dbReference>
<comment type="catalytic activity">
    <reaction evidence="10">
        <text>hexadecanoyl-CoA + H2O = hexadecanoate + CoA + H(+)</text>
        <dbReference type="Rhea" id="RHEA:16645"/>
        <dbReference type="ChEBI" id="CHEBI:7896"/>
        <dbReference type="ChEBI" id="CHEBI:15377"/>
        <dbReference type="ChEBI" id="CHEBI:15378"/>
        <dbReference type="ChEBI" id="CHEBI:57287"/>
        <dbReference type="ChEBI" id="CHEBI:57379"/>
        <dbReference type="EC" id="3.1.2.2"/>
    </reaction>
    <physiologicalReaction direction="left-to-right" evidence="10">
        <dbReference type="Rhea" id="RHEA:16646"/>
    </physiologicalReaction>
</comment>
<evidence type="ECO:0000256" key="3">
    <source>
        <dbReference type="ARBA" id="ARBA00022832"/>
    </source>
</evidence>
<keyword evidence="2 13" id="KW-0378">Hydrolase</keyword>
<name>A0A061IMP5_CRIGR</name>
<dbReference type="Pfam" id="PF03061">
    <property type="entry name" value="4HBT"/>
    <property type="match status" value="1"/>
</dbReference>
<reference evidence="14" key="1">
    <citation type="journal article" date="2013" name="Nat. Biotechnol.">
        <title>Chinese hamster genome sequenced from sorted chromosomes.</title>
        <authorList>
            <person name="Brinkrolf K."/>
            <person name="Rupp O."/>
            <person name="Laux H."/>
            <person name="Kollin F."/>
            <person name="Ernst W."/>
            <person name="Linke B."/>
            <person name="Kofler R."/>
            <person name="Romand S."/>
            <person name="Hesse F."/>
            <person name="Budach W.E."/>
            <person name="Galosy S."/>
            <person name="Muller D."/>
            <person name="Noll T."/>
            <person name="Wienberg J."/>
            <person name="Jostock T."/>
            <person name="Leonard M."/>
            <person name="Grillari J."/>
            <person name="Tauch A."/>
            <person name="Goesmann A."/>
            <person name="Helk B."/>
            <person name="Mott J.E."/>
            <person name="Puhler A."/>
            <person name="Borth N."/>
        </authorList>
    </citation>
    <scope>NUCLEOTIDE SEQUENCE [LARGE SCALE GENOMIC DNA]</scope>
    <source>
        <strain evidence="14">17A/GY</strain>
    </source>
</reference>
<evidence type="ECO:0000256" key="6">
    <source>
        <dbReference type="ARBA" id="ARBA00035852"/>
    </source>
</evidence>
<dbReference type="GO" id="GO:0052816">
    <property type="term" value="F:long-chain fatty acyl-CoA hydrolase activity"/>
    <property type="evidence" value="ECO:0007669"/>
    <property type="project" value="TreeGrafter"/>
</dbReference>
<evidence type="ECO:0000259" key="12">
    <source>
        <dbReference type="Pfam" id="PF03061"/>
    </source>
</evidence>
<dbReference type="PANTHER" id="PTHR47362">
    <property type="entry name" value="ACYL-COENZYME A THIOESTERASE THEM5"/>
    <property type="match status" value="1"/>
</dbReference>
<organism evidence="13 14">
    <name type="scientific">Cricetulus griseus</name>
    <name type="common">Chinese hamster</name>
    <name type="synonym">Cricetulus barabensis griseus</name>
    <dbReference type="NCBI Taxonomy" id="10029"/>
    <lineage>
        <taxon>Eukaryota</taxon>
        <taxon>Metazoa</taxon>
        <taxon>Chordata</taxon>
        <taxon>Craniata</taxon>
        <taxon>Vertebrata</taxon>
        <taxon>Euteleostomi</taxon>
        <taxon>Mammalia</taxon>
        <taxon>Eutheria</taxon>
        <taxon>Euarchontoglires</taxon>
        <taxon>Glires</taxon>
        <taxon>Rodentia</taxon>
        <taxon>Myomorpha</taxon>
        <taxon>Muroidea</taxon>
        <taxon>Cricetidae</taxon>
        <taxon>Cricetinae</taxon>
        <taxon>Cricetulus</taxon>
    </lineage>
</organism>
<comment type="catalytic activity">
    <reaction evidence="7">
        <text>(9Z)-octadecenoyl-CoA + H2O = (9Z)-octadecenoate + CoA + H(+)</text>
        <dbReference type="Rhea" id="RHEA:40139"/>
        <dbReference type="ChEBI" id="CHEBI:15377"/>
        <dbReference type="ChEBI" id="CHEBI:15378"/>
        <dbReference type="ChEBI" id="CHEBI:30823"/>
        <dbReference type="ChEBI" id="CHEBI:57287"/>
        <dbReference type="ChEBI" id="CHEBI:57387"/>
    </reaction>
    <physiologicalReaction direction="left-to-right" evidence="7">
        <dbReference type="Rhea" id="RHEA:40140"/>
    </physiologicalReaction>
</comment>
<dbReference type="FunFam" id="3.10.129.10:FF:000046">
    <property type="entry name" value="Acyl-coenzyme A thioesterase THEM4"/>
    <property type="match status" value="1"/>
</dbReference>
<dbReference type="InterPro" id="IPR006683">
    <property type="entry name" value="Thioestr_dom"/>
</dbReference>
<dbReference type="EC" id="3.1.2.2" evidence="9"/>
<keyword evidence="3" id="KW-0276">Fatty acid metabolism</keyword>
<dbReference type="CDD" id="cd03443">
    <property type="entry name" value="PaaI_thioesterase"/>
    <property type="match status" value="2"/>
</dbReference>
<dbReference type="GO" id="GO:0035336">
    <property type="term" value="P:long-chain fatty-acyl-CoA metabolic process"/>
    <property type="evidence" value="ECO:0007669"/>
    <property type="project" value="TreeGrafter"/>
</dbReference>
<evidence type="ECO:0000256" key="9">
    <source>
        <dbReference type="ARBA" id="ARBA00038848"/>
    </source>
</evidence>
<comment type="subcellular location">
    <subcellularLocation>
        <location evidence="1">Mitochondrion</location>
    </subcellularLocation>
</comment>
<dbReference type="Proteomes" id="UP000030759">
    <property type="component" value="Unassembled WGS sequence"/>
</dbReference>